<proteinExistence type="predicted"/>
<dbReference type="RefSeq" id="WP_317979520.1">
    <property type="nucleotide sequence ID" value="NZ_BTCL01000004.1"/>
</dbReference>
<feature type="chain" id="PRO_5046736631" evidence="6">
    <location>
        <begin position="24"/>
        <end position="324"/>
    </location>
</feature>
<comment type="subcellular location">
    <subcellularLocation>
        <location evidence="1">Membrane</location>
        <topology evidence="1">Multi-pass membrane protein</topology>
    </subcellularLocation>
</comment>
<accession>A0ABQ6NIG9</accession>
<dbReference type="InterPro" id="IPR004695">
    <property type="entry name" value="SLAC1/Mae1/Ssu1/TehA"/>
</dbReference>
<organism evidence="7 8">
    <name type="scientific">Paenibacillus glycanilyticus</name>
    <dbReference type="NCBI Taxonomy" id="126569"/>
    <lineage>
        <taxon>Bacteria</taxon>
        <taxon>Bacillati</taxon>
        <taxon>Bacillota</taxon>
        <taxon>Bacilli</taxon>
        <taxon>Bacillales</taxon>
        <taxon>Paenibacillaceae</taxon>
        <taxon>Paenibacillus</taxon>
    </lineage>
</organism>
<evidence type="ECO:0000313" key="7">
    <source>
        <dbReference type="EMBL" id="GMK44553.1"/>
    </source>
</evidence>
<dbReference type="Gene3D" id="1.50.10.150">
    <property type="entry name" value="Voltage-dependent anion channel"/>
    <property type="match status" value="1"/>
</dbReference>
<feature type="transmembrane region" description="Helical" evidence="5">
    <location>
        <begin position="168"/>
        <end position="190"/>
    </location>
</feature>
<keyword evidence="4 5" id="KW-0472">Membrane</keyword>
<keyword evidence="2 5" id="KW-0812">Transmembrane</keyword>
<dbReference type="EMBL" id="BTCL01000004">
    <property type="protein sequence ID" value="GMK44553.1"/>
    <property type="molecule type" value="Genomic_DNA"/>
</dbReference>
<comment type="caution">
    <text evidence="7">The sequence shown here is derived from an EMBL/GenBank/DDBJ whole genome shotgun (WGS) entry which is preliminary data.</text>
</comment>
<evidence type="ECO:0000256" key="1">
    <source>
        <dbReference type="ARBA" id="ARBA00004141"/>
    </source>
</evidence>
<evidence type="ECO:0000256" key="5">
    <source>
        <dbReference type="SAM" id="Phobius"/>
    </source>
</evidence>
<evidence type="ECO:0000313" key="8">
    <source>
        <dbReference type="Proteomes" id="UP001285921"/>
    </source>
</evidence>
<dbReference type="Pfam" id="PF03595">
    <property type="entry name" value="SLAC1"/>
    <property type="match status" value="1"/>
</dbReference>
<feature type="transmembrane region" description="Helical" evidence="5">
    <location>
        <begin position="41"/>
        <end position="62"/>
    </location>
</feature>
<reference evidence="7 8" key="1">
    <citation type="submission" date="2023-05" db="EMBL/GenBank/DDBJ databases">
        <title>Draft genome of Paenibacillus sp. CCS26.</title>
        <authorList>
            <person name="Akita H."/>
            <person name="Shinto Y."/>
            <person name="Kimura Z."/>
        </authorList>
    </citation>
    <scope>NUCLEOTIDE SEQUENCE [LARGE SCALE GENOMIC DNA]</scope>
    <source>
        <strain evidence="7 8">CCS26</strain>
    </source>
</reference>
<feature type="transmembrane region" description="Helical" evidence="5">
    <location>
        <begin position="288"/>
        <end position="311"/>
    </location>
</feature>
<keyword evidence="8" id="KW-1185">Reference proteome</keyword>
<evidence type="ECO:0000256" key="3">
    <source>
        <dbReference type="ARBA" id="ARBA00022989"/>
    </source>
</evidence>
<evidence type="ECO:0000256" key="6">
    <source>
        <dbReference type="SAM" id="SignalP"/>
    </source>
</evidence>
<dbReference type="PANTHER" id="PTHR37955:SF1">
    <property type="entry name" value="DEP DOMAIN-CONTAINING PROTEIN"/>
    <property type="match status" value="1"/>
</dbReference>
<evidence type="ECO:0000256" key="2">
    <source>
        <dbReference type="ARBA" id="ARBA00022692"/>
    </source>
</evidence>
<feature type="transmembrane region" description="Helical" evidence="5">
    <location>
        <begin position="226"/>
        <end position="246"/>
    </location>
</feature>
<feature type="transmembrane region" description="Helical" evidence="5">
    <location>
        <begin position="258"/>
        <end position="276"/>
    </location>
</feature>
<sequence length="324" mass="35475">MKKRMLKLPIAPASFFAMTLGLAETGNALRFAQETWGGSKLWGELLEGLAVLSFLWWGLLYANKWINHRYAARQEWNDPVQSSFIALIPESILLLAVAIMPYHTTFTHVLFWAGSVLNLLLAAVRLSGMWRSPRSLTQVTPSLFLTYTASVLVNALVAGLIGYREYGWMVFGIGVISWIILDSVIFHQLATGGLDAKMRNFMGIYMAPGAIVLVAYQVLSGQSSDFVTYGLAGYTLFLLFSLALSYKWLREQPFAPGYWAYTFGVATAAQGLLLMVKHGATPSLTAVAGIVLVVSIVVTLSVALGAAYLLVAKKYYPPVAVSKT</sequence>
<dbReference type="InterPro" id="IPR038665">
    <property type="entry name" value="Voltage-dep_anion_channel_sf"/>
</dbReference>
<dbReference type="Proteomes" id="UP001285921">
    <property type="component" value="Unassembled WGS sequence"/>
</dbReference>
<dbReference type="PANTHER" id="PTHR37955">
    <property type="entry name" value="TELLURITE RESISTANCE PROTEIN TEHA"/>
    <property type="match status" value="1"/>
</dbReference>
<gene>
    <name evidence="7" type="primary">tehA</name>
    <name evidence="7" type="ORF">PghCCS26_16810</name>
</gene>
<feature type="transmembrane region" description="Helical" evidence="5">
    <location>
        <begin position="202"/>
        <end position="220"/>
    </location>
</feature>
<dbReference type="InterPro" id="IPR052951">
    <property type="entry name" value="Tellurite_res_ion_channel"/>
</dbReference>
<keyword evidence="3 5" id="KW-1133">Transmembrane helix</keyword>
<keyword evidence="6" id="KW-0732">Signal</keyword>
<feature type="transmembrane region" description="Helical" evidence="5">
    <location>
        <begin position="109"/>
        <end position="130"/>
    </location>
</feature>
<evidence type="ECO:0000256" key="4">
    <source>
        <dbReference type="ARBA" id="ARBA00023136"/>
    </source>
</evidence>
<feature type="transmembrane region" description="Helical" evidence="5">
    <location>
        <begin position="142"/>
        <end position="162"/>
    </location>
</feature>
<feature type="transmembrane region" description="Helical" evidence="5">
    <location>
        <begin position="83"/>
        <end position="103"/>
    </location>
</feature>
<feature type="signal peptide" evidence="6">
    <location>
        <begin position="1"/>
        <end position="23"/>
    </location>
</feature>
<protein>
    <submittedName>
        <fullName evidence="7">Tellurite resistance protein TehA</fullName>
    </submittedName>
</protein>
<name>A0ABQ6NIG9_9BACL</name>